<organism evidence="1 2">
    <name type="scientific">Corynebacterium resistens (strain DSM 45100 / JCM 12819 / GTC 2026 / SICGH 158)</name>
    <dbReference type="NCBI Taxonomy" id="662755"/>
    <lineage>
        <taxon>Bacteria</taxon>
        <taxon>Bacillati</taxon>
        <taxon>Actinomycetota</taxon>
        <taxon>Actinomycetes</taxon>
        <taxon>Mycobacteriales</taxon>
        <taxon>Corynebacteriaceae</taxon>
        <taxon>Corynebacterium</taxon>
    </lineage>
</organism>
<protein>
    <submittedName>
        <fullName evidence="1">Uncharacterized protein</fullName>
    </submittedName>
</protein>
<dbReference type="KEGG" id="crd:CRES_1153"/>
<proteinExistence type="predicted"/>
<name>F8DXJ9_CORRG</name>
<dbReference type="HOGENOM" id="CLU_3078907_0_0_11"/>
<dbReference type="STRING" id="662755.CRES_1153"/>
<keyword evidence="2" id="KW-1185">Reference proteome</keyword>
<sequence>MVREVLRFSVCSAFPVGGSQGVLTAAKALRWKKTKMVVLDRLYAAELVLTAS</sequence>
<dbReference type="AlphaFoldDB" id="F8DXJ9"/>
<dbReference type="EMBL" id="CP002857">
    <property type="protein sequence ID" value="AEI09508.1"/>
    <property type="molecule type" value="Genomic_DNA"/>
</dbReference>
<reference evidence="1 2" key="1">
    <citation type="journal article" date="2012" name="BMC Genomics">
        <title>Complete genome sequence, lifestyle, and multi-drug resistance of the human pathogen Corynebacterium resistens DSM 45100 isolated from blood samples of a leukemia patient.</title>
        <authorList>
            <person name="Schroder J."/>
            <person name="Maus I."/>
            <person name="Meyer K."/>
            <person name="Wordemann S."/>
            <person name="Blom J."/>
            <person name="Jaenicke S."/>
            <person name="Schneider J."/>
            <person name="Trost E."/>
            <person name="Tauch A."/>
        </authorList>
    </citation>
    <scope>NUCLEOTIDE SEQUENCE [LARGE SCALE GENOMIC DNA]</scope>
    <source>
        <strain evidence="2">DSM 45100 / JCM 12819 / CCUG 50093 / GTC 2026 / SICGH 158</strain>
    </source>
</reference>
<dbReference type="Proteomes" id="UP000000492">
    <property type="component" value="Chromosome"/>
</dbReference>
<accession>F8DXJ9</accession>
<evidence type="ECO:0000313" key="1">
    <source>
        <dbReference type="EMBL" id="AEI09508.1"/>
    </source>
</evidence>
<evidence type="ECO:0000313" key="2">
    <source>
        <dbReference type="Proteomes" id="UP000000492"/>
    </source>
</evidence>
<gene>
    <name evidence="1" type="ordered locus">CRES_1153</name>
</gene>